<evidence type="ECO:0000313" key="2">
    <source>
        <dbReference type="Proteomes" id="UP000246238"/>
    </source>
</evidence>
<proteinExistence type="predicted"/>
<gene>
    <name evidence="1" type="primary">95</name>
    <name evidence="1" type="ORF">SEA_TCHEN_95</name>
</gene>
<protein>
    <submittedName>
        <fullName evidence="1">Uncharacterized protein</fullName>
    </submittedName>
</protein>
<evidence type="ECO:0000313" key="1">
    <source>
        <dbReference type="EMBL" id="AWH14489.1"/>
    </source>
</evidence>
<name>A0A2S1PD46_9CAUD</name>
<dbReference type="KEGG" id="vg:55608248"/>
<dbReference type="GeneID" id="55608248"/>
<dbReference type="RefSeq" id="YP_009838051.1">
    <property type="nucleotide sequence ID" value="NC_048705.1"/>
</dbReference>
<keyword evidence="2" id="KW-1185">Reference proteome</keyword>
<dbReference type="EMBL" id="MH077585">
    <property type="protein sequence ID" value="AWH14489.1"/>
    <property type="molecule type" value="Genomic_DNA"/>
</dbReference>
<dbReference type="Proteomes" id="UP000246238">
    <property type="component" value="Segment"/>
</dbReference>
<sequence>MPAGMNQAAVNLLAEMFPKGLLHPGDDTTPSRVIPVPGFRVTGMSPEQAEELVGESAKIYAEALVHLLETAFELVPRAELQQLRQAAAEAPDGVRTVHVHCRCDPQRRDPLFDLTIDKTDTAVVNGAGIIAGLSRRETQCPHKVK</sequence>
<accession>A0A2S1PD46</accession>
<reference evidence="2" key="1">
    <citation type="submission" date="2018-03" db="EMBL/GenBank/DDBJ databases">
        <authorList>
            <person name="Keele B.F."/>
        </authorList>
    </citation>
    <scope>NUCLEOTIDE SEQUENCE [LARGE SCALE GENOMIC DNA]</scope>
</reference>
<organism evidence="1 2">
    <name type="scientific">Mycobacterium phage TChen</name>
    <dbReference type="NCBI Taxonomy" id="2163598"/>
    <lineage>
        <taxon>Viruses</taxon>
        <taxon>Duplodnaviria</taxon>
        <taxon>Heunggongvirae</taxon>
        <taxon>Uroviricota</taxon>
        <taxon>Caudoviricetes</taxon>
        <taxon>Gracegardnervirinae</taxon>
        <taxon>Thetabobvirus</taxon>
        <taxon>Thetabobvirus tchen</taxon>
        <taxon>Mycobacterium virus TChen</taxon>
    </lineage>
</organism>